<sequence length="75" mass="8497">MPGYGFGSWSGFWFKYEKEKAMGASARYANFESRKRSLDHNQPLSIRDDGPDLPVCSSGQNLRLSPHQKEAKTKC</sequence>
<proteinExistence type="predicted"/>
<gene>
    <name evidence="2" type="ORF">HDC07055</name>
</gene>
<reference evidence="2" key="1">
    <citation type="journal article" date="2003" name="Genome Biol.">
        <title>An integrated gene annotation and transcriptional profiling approach towards the full gene content of the Drosophila genome.</title>
        <authorList>
            <person name="Hild M."/>
            <person name="Beckmann B."/>
            <person name="Haas S.A."/>
            <person name="Koch B."/>
            <person name="Solovyev V."/>
            <person name="Busold C."/>
            <person name="Fellenberg K."/>
            <person name="Boutros M."/>
            <person name="Vingron M."/>
            <person name="Sauer F."/>
            <person name="Hoheisel J.D."/>
            <person name="Paro R."/>
        </authorList>
    </citation>
    <scope>NUCLEOTIDE SEQUENCE</scope>
</reference>
<dbReference type="AlphaFoldDB" id="Q6IG83"/>
<protein>
    <submittedName>
        <fullName evidence="2">HDC07055</fullName>
    </submittedName>
</protein>
<organism evidence="2">
    <name type="scientific">Drosophila melanogaster</name>
    <name type="common">Fruit fly</name>
    <dbReference type="NCBI Taxonomy" id="7227"/>
    <lineage>
        <taxon>Eukaryota</taxon>
        <taxon>Metazoa</taxon>
        <taxon>Ecdysozoa</taxon>
        <taxon>Arthropoda</taxon>
        <taxon>Hexapoda</taxon>
        <taxon>Insecta</taxon>
        <taxon>Pterygota</taxon>
        <taxon>Neoptera</taxon>
        <taxon>Endopterygota</taxon>
        <taxon>Diptera</taxon>
        <taxon>Brachycera</taxon>
        <taxon>Muscomorpha</taxon>
        <taxon>Ephydroidea</taxon>
        <taxon>Drosophilidae</taxon>
        <taxon>Drosophila</taxon>
        <taxon>Sophophora</taxon>
    </lineage>
</organism>
<feature type="region of interest" description="Disordered" evidence="1">
    <location>
        <begin position="35"/>
        <end position="75"/>
    </location>
</feature>
<evidence type="ECO:0000313" key="2">
    <source>
        <dbReference type="EMBL" id="DAA02581.1"/>
    </source>
</evidence>
<dbReference type="EMBL" id="BK003883">
    <property type="protein sequence ID" value="DAA02581.1"/>
    <property type="molecule type" value="Genomic_DNA"/>
</dbReference>
<accession>Q6IG83</accession>
<name>Q6IG83_DROME</name>
<evidence type="ECO:0000256" key="1">
    <source>
        <dbReference type="SAM" id="MobiDB-lite"/>
    </source>
</evidence>